<feature type="compositionally biased region" description="Low complexity" evidence="1">
    <location>
        <begin position="117"/>
        <end position="137"/>
    </location>
</feature>
<accession>A0A2J6QHL0</accession>
<feature type="compositionally biased region" description="Polar residues" evidence="1">
    <location>
        <begin position="44"/>
        <end position="74"/>
    </location>
</feature>
<dbReference type="Proteomes" id="UP000235672">
    <property type="component" value="Unassembled WGS sequence"/>
</dbReference>
<dbReference type="EMBL" id="KZ613469">
    <property type="protein sequence ID" value="PMD25757.1"/>
    <property type="molecule type" value="Genomic_DNA"/>
</dbReference>
<evidence type="ECO:0000313" key="3">
    <source>
        <dbReference type="Proteomes" id="UP000235672"/>
    </source>
</evidence>
<sequence>MSSCRASKPTRTLLGLATLAAVKISIPARSASSNVRSRLPVRSQHISASSTVATPAQSATTSVSRRPMSTTASASAMPKKIEDSILKHVERLRKTRAAQATYETASAFAKPKPAVPTPAQSRPASRPASRVPSSTVSVISSSSSARIERSIDAHIERITKARKNSPTSSTRPSPVTSRKVSPVQPLRIAKAKKSPAVNLAQIDVKLAQLSVAPLAVKTKPVPALRSCFKSASTTRVLKSVCFINHGKSQLLCFLLCLFQRLWQCSSARGTFYFEMFRGSWNILLLDVPQLLEHSLPNVPQLLENLKKYIDSDSLGGWNIHQVKAFQPDSTPNTVLPLDQADLLQPTFRGRQKGPFYDGSYQLVVPDREIRWPPPEHDGPVTNGSRTAPPSACRSCARAAAEGSSLIRYRPQQVSVWCSTCISDPGRRPYYVPALDDDGEDDHLDTCQGPHYHAEDCQYLRCAYKANVRWLYANYPDRYEACDAILYD</sequence>
<gene>
    <name evidence="2" type="ORF">NA56DRAFT_698824</name>
</gene>
<feature type="compositionally biased region" description="Low complexity" evidence="1">
    <location>
        <begin position="165"/>
        <end position="178"/>
    </location>
</feature>
<feature type="region of interest" description="Disordered" evidence="1">
    <location>
        <begin position="157"/>
        <end position="182"/>
    </location>
</feature>
<name>A0A2J6QHL0_9HELO</name>
<protein>
    <submittedName>
        <fullName evidence="2">Uncharacterized protein</fullName>
    </submittedName>
</protein>
<feature type="region of interest" description="Disordered" evidence="1">
    <location>
        <begin position="36"/>
        <end position="77"/>
    </location>
</feature>
<feature type="region of interest" description="Disordered" evidence="1">
    <location>
        <begin position="104"/>
        <end position="137"/>
    </location>
</feature>
<dbReference type="OrthoDB" id="3533587at2759"/>
<proteinExistence type="predicted"/>
<organism evidence="2 3">
    <name type="scientific">Hyaloscypha hepaticicola</name>
    <dbReference type="NCBI Taxonomy" id="2082293"/>
    <lineage>
        <taxon>Eukaryota</taxon>
        <taxon>Fungi</taxon>
        <taxon>Dikarya</taxon>
        <taxon>Ascomycota</taxon>
        <taxon>Pezizomycotina</taxon>
        <taxon>Leotiomycetes</taxon>
        <taxon>Helotiales</taxon>
        <taxon>Hyaloscyphaceae</taxon>
        <taxon>Hyaloscypha</taxon>
    </lineage>
</organism>
<evidence type="ECO:0000313" key="2">
    <source>
        <dbReference type="EMBL" id="PMD25757.1"/>
    </source>
</evidence>
<evidence type="ECO:0000256" key="1">
    <source>
        <dbReference type="SAM" id="MobiDB-lite"/>
    </source>
</evidence>
<dbReference type="AlphaFoldDB" id="A0A2J6QHL0"/>
<keyword evidence="3" id="KW-1185">Reference proteome</keyword>
<reference evidence="2 3" key="1">
    <citation type="submission" date="2016-05" db="EMBL/GenBank/DDBJ databases">
        <title>A degradative enzymes factory behind the ericoid mycorrhizal symbiosis.</title>
        <authorList>
            <consortium name="DOE Joint Genome Institute"/>
            <person name="Martino E."/>
            <person name="Morin E."/>
            <person name="Grelet G."/>
            <person name="Kuo A."/>
            <person name="Kohler A."/>
            <person name="Daghino S."/>
            <person name="Barry K."/>
            <person name="Choi C."/>
            <person name="Cichocki N."/>
            <person name="Clum A."/>
            <person name="Copeland A."/>
            <person name="Hainaut M."/>
            <person name="Haridas S."/>
            <person name="Labutti K."/>
            <person name="Lindquist E."/>
            <person name="Lipzen A."/>
            <person name="Khouja H.-R."/>
            <person name="Murat C."/>
            <person name="Ohm R."/>
            <person name="Olson A."/>
            <person name="Spatafora J."/>
            <person name="Veneault-Fourrey C."/>
            <person name="Henrissat B."/>
            <person name="Grigoriev I."/>
            <person name="Martin F."/>
            <person name="Perotto S."/>
        </authorList>
    </citation>
    <scope>NUCLEOTIDE SEQUENCE [LARGE SCALE GENOMIC DNA]</scope>
    <source>
        <strain evidence="2 3">UAMH 7357</strain>
    </source>
</reference>